<evidence type="ECO:0000259" key="11">
    <source>
        <dbReference type="PROSITE" id="PS00624"/>
    </source>
</evidence>
<feature type="chain" id="PRO_5020937749" evidence="9">
    <location>
        <begin position="18"/>
        <end position="589"/>
    </location>
</feature>
<feature type="domain" description="Glucose-methanol-choline oxidoreductase N-terminal" evidence="11">
    <location>
        <begin position="298"/>
        <end position="312"/>
    </location>
</feature>
<dbReference type="Gene3D" id="3.30.560.10">
    <property type="entry name" value="Glucose Oxidase, domain 3"/>
    <property type="match status" value="1"/>
</dbReference>
<evidence type="ECO:0000256" key="4">
    <source>
        <dbReference type="ARBA" id="ARBA00022827"/>
    </source>
</evidence>
<feature type="signal peptide" evidence="9">
    <location>
        <begin position="1"/>
        <end position="17"/>
    </location>
</feature>
<evidence type="ECO:0000256" key="8">
    <source>
        <dbReference type="RuleBase" id="RU003968"/>
    </source>
</evidence>
<dbReference type="PROSITE" id="PS00624">
    <property type="entry name" value="GMC_OXRED_2"/>
    <property type="match status" value="1"/>
</dbReference>
<evidence type="ECO:0000313" key="13">
    <source>
        <dbReference type="Proteomes" id="UP000295604"/>
    </source>
</evidence>
<dbReference type="EMBL" id="QAPF01000016">
    <property type="protein sequence ID" value="TEA21545.1"/>
    <property type="molecule type" value="Genomic_DNA"/>
</dbReference>
<dbReference type="SUPFAM" id="SSF54373">
    <property type="entry name" value="FAD-linked reductases, C-terminal domain"/>
    <property type="match status" value="1"/>
</dbReference>
<feature type="binding site" evidence="7">
    <location>
        <begin position="35"/>
        <end position="36"/>
    </location>
    <ligand>
        <name>FAD</name>
        <dbReference type="ChEBI" id="CHEBI:57692"/>
    </ligand>
</feature>
<keyword evidence="4 7" id="KW-0274">FAD</keyword>
<evidence type="ECO:0000313" key="12">
    <source>
        <dbReference type="EMBL" id="TEA21545.1"/>
    </source>
</evidence>
<evidence type="ECO:0000256" key="6">
    <source>
        <dbReference type="PIRSR" id="PIRSR000137-1"/>
    </source>
</evidence>
<dbReference type="Gene3D" id="4.10.450.10">
    <property type="entry name" value="Glucose Oxidase, domain 2"/>
    <property type="match status" value="1"/>
</dbReference>
<keyword evidence="5" id="KW-0560">Oxidoreductase</keyword>
<proteinExistence type="inferred from homology"/>
<dbReference type="Pfam" id="PF05199">
    <property type="entry name" value="GMC_oxred_C"/>
    <property type="match status" value="1"/>
</dbReference>
<dbReference type="InterPro" id="IPR007867">
    <property type="entry name" value="GMC_OxRtase_C"/>
</dbReference>
<gene>
    <name evidence="12" type="primary">gox</name>
    <name evidence="12" type="ORF">C8034_v005717</name>
</gene>
<keyword evidence="9" id="KW-0732">Signal</keyword>
<evidence type="ECO:0000256" key="5">
    <source>
        <dbReference type="ARBA" id="ARBA00023002"/>
    </source>
</evidence>
<dbReference type="SUPFAM" id="SSF51905">
    <property type="entry name" value="FAD/NAD(P)-binding domain"/>
    <property type="match status" value="1"/>
</dbReference>
<dbReference type="InterPro" id="IPR027424">
    <property type="entry name" value="Glucose_Oxidase_domain_2"/>
</dbReference>
<dbReference type="InterPro" id="IPR012132">
    <property type="entry name" value="GMC_OxRdtase"/>
</dbReference>
<organism evidence="12 13">
    <name type="scientific">Colletotrichum sidae</name>
    <dbReference type="NCBI Taxonomy" id="1347389"/>
    <lineage>
        <taxon>Eukaryota</taxon>
        <taxon>Fungi</taxon>
        <taxon>Dikarya</taxon>
        <taxon>Ascomycota</taxon>
        <taxon>Pezizomycotina</taxon>
        <taxon>Sordariomycetes</taxon>
        <taxon>Hypocreomycetidae</taxon>
        <taxon>Glomerellales</taxon>
        <taxon>Glomerellaceae</taxon>
        <taxon>Colletotrichum</taxon>
        <taxon>Colletotrichum orbiculare species complex</taxon>
    </lineage>
</organism>
<dbReference type="InterPro" id="IPR036188">
    <property type="entry name" value="FAD/NAD-bd_sf"/>
</dbReference>
<dbReference type="Pfam" id="PF00732">
    <property type="entry name" value="GMC_oxred_N"/>
    <property type="match status" value="1"/>
</dbReference>
<protein>
    <submittedName>
        <fullName evidence="12">Glucose oxidase</fullName>
    </submittedName>
</protein>
<dbReference type="Gene3D" id="3.50.50.60">
    <property type="entry name" value="FAD/NAD(P)-binding domain"/>
    <property type="match status" value="1"/>
</dbReference>
<dbReference type="PROSITE" id="PS00623">
    <property type="entry name" value="GMC_OXRED_1"/>
    <property type="match status" value="1"/>
</dbReference>
<evidence type="ECO:0000256" key="2">
    <source>
        <dbReference type="ARBA" id="ARBA00010790"/>
    </source>
</evidence>
<sequence>MMRSLIPLPLFAAAALSYPTASNDRFDYVIVGGGTSGLVVANRLSELKNVTVAVIEAGGSVYDNANVTDLGGYGKAFDTSIDYAYETVGQKYGGNKTQTLRAGKALGGTSTINGMAYTRAQSAQVDIWEKLGNDGWNWDNLLGYYKKSETLERPTAEQAAHGATFIPEQHGTSGPLKVGWKPNMVEHSFVDVLNQTYSSVGVPALQDIAGGDMVGWNIYPATVDTTLQVREDAARAYYFPYQNRTNIRVFLHTEAQKLVWSNSSSSTADATASGVLVKDATGAVRTIHANKEVVLSAGSLRSPLLLEQSGVGNPSILKAAGIDTKVVLPTVGENLQDQMNNGLAQASTRNFTGATTFVAYPNVDDVFADRTAALAADVKRKLPRWARQTSERTNGAVTTRQLAAFFDMQYDLIFTSKVPLAEILVTPAAGAFSTEYWALLPFARGNIHVRRAGSSAARIDPNYFMMDWDMTEQVGTAKFIRRLYDTAPLSEYFAGETKPGLDVVAEDAEDDVWSRWITENYRSNFHPVGTTAMMSRELGGVVDANLKVYGTSNVRVVDAGILPFQVCGHLVSTLYAVAEKASDIIKASA</sequence>
<name>A0A4R8TS86_9PEZI</name>
<comment type="cofactor">
    <cofactor evidence="1 7">
        <name>FAD</name>
        <dbReference type="ChEBI" id="CHEBI:57692"/>
    </cofactor>
</comment>
<comment type="caution">
    <text evidence="12">The sequence shown here is derived from an EMBL/GenBank/DDBJ whole genome shotgun (WGS) entry which is preliminary data.</text>
</comment>
<comment type="similarity">
    <text evidence="2 8">Belongs to the GMC oxidoreductase family.</text>
</comment>
<accession>A0A4R8TS86</accession>
<dbReference type="GO" id="GO:0050660">
    <property type="term" value="F:flavin adenine dinucleotide binding"/>
    <property type="evidence" value="ECO:0007669"/>
    <property type="project" value="InterPro"/>
</dbReference>
<feature type="active site" description="Proton acceptor" evidence="6">
    <location>
        <position position="569"/>
    </location>
</feature>
<dbReference type="PIRSF" id="PIRSF000137">
    <property type="entry name" value="Alcohol_oxidase"/>
    <property type="match status" value="1"/>
</dbReference>
<feature type="domain" description="Glucose-methanol-choline oxidoreductase N-terminal" evidence="10">
    <location>
        <begin position="103"/>
        <end position="126"/>
    </location>
</feature>
<dbReference type="PANTHER" id="PTHR11552:SF201">
    <property type="entry name" value="GLUCOSE-METHANOL-CHOLINE OXIDOREDUCTASE N-TERMINAL DOMAIN-CONTAINING PROTEIN"/>
    <property type="match status" value="1"/>
</dbReference>
<dbReference type="Proteomes" id="UP000295604">
    <property type="component" value="Unassembled WGS sequence"/>
</dbReference>
<reference evidence="12 13" key="1">
    <citation type="submission" date="2018-11" db="EMBL/GenBank/DDBJ databases">
        <title>Genome sequence and assembly of Colletotrichum sidae.</title>
        <authorList>
            <person name="Gan P."/>
            <person name="Shirasu K."/>
        </authorList>
    </citation>
    <scope>NUCLEOTIDE SEQUENCE [LARGE SCALE GENOMIC DNA]</scope>
    <source>
        <strain evidence="12 13">CBS 518.97</strain>
    </source>
</reference>
<dbReference type="PANTHER" id="PTHR11552">
    <property type="entry name" value="GLUCOSE-METHANOL-CHOLINE GMC OXIDOREDUCTASE"/>
    <property type="match status" value="1"/>
</dbReference>
<keyword evidence="3 8" id="KW-0285">Flavoprotein</keyword>
<evidence type="ECO:0000256" key="3">
    <source>
        <dbReference type="ARBA" id="ARBA00022630"/>
    </source>
</evidence>
<dbReference type="GO" id="GO:0016614">
    <property type="term" value="F:oxidoreductase activity, acting on CH-OH group of donors"/>
    <property type="evidence" value="ECO:0007669"/>
    <property type="project" value="InterPro"/>
</dbReference>
<evidence type="ECO:0000259" key="10">
    <source>
        <dbReference type="PROSITE" id="PS00623"/>
    </source>
</evidence>
<feature type="binding site" evidence="7">
    <location>
        <position position="109"/>
    </location>
    <ligand>
        <name>FAD</name>
        <dbReference type="ChEBI" id="CHEBI:57692"/>
    </ligand>
</feature>
<dbReference type="AlphaFoldDB" id="A0A4R8TS86"/>
<evidence type="ECO:0000256" key="9">
    <source>
        <dbReference type="SAM" id="SignalP"/>
    </source>
</evidence>
<feature type="active site" description="Proton donor" evidence="6">
    <location>
        <position position="526"/>
    </location>
</feature>
<dbReference type="InterPro" id="IPR000172">
    <property type="entry name" value="GMC_OxRdtase_N"/>
</dbReference>
<evidence type="ECO:0000256" key="1">
    <source>
        <dbReference type="ARBA" id="ARBA00001974"/>
    </source>
</evidence>
<evidence type="ECO:0000256" key="7">
    <source>
        <dbReference type="PIRSR" id="PIRSR000137-2"/>
    </source>
</evidence>
<keyword evidence="13" id="KW-1185">Reference proteome</keyword>